<evidence type="ECO:0000313" key="1">
    <source>
        <dbReference type="EMBL" id="KAA6398137.1"/>
    </source>
</evidence>
<proteinExistence type="predicted"/>
<accession>A0A5J4WSL3</accession>
<organism evidence="1 2">
    <name type="scientific">Streblomastix strix</name>
    <dbReference type="NCBI Taxonomy" id="222440"/>
    <lineage>
        <taxon>Eukaryota</taxon>
        <taxon>Metamonada</taxon>
        <taxon>Preaxostyla</taxon>
        <taxon>Oxymonadida</taxon>
        <taxon>Streblomastigidae</taxon>
        <taxon>Streblomastix</taxon>
    </lineage>
</organism>
<evidence type="ECO:0000313" key="2">
    <source>
        <dbReference type="Proteomes" id="UP000324800"/>
    </source>
</evidence>
<dbReference type="AlphaFoldDB" id="A0A5J4WSL3"/>
<sequence length="162" mass="19287">MKKITEILPTGDKKITIKYLRDKNIVNAYRKWYKNTQSRKAQRGVALSKEENDILIDIKQRKEVDQEIKKQILREIVKRKAELLLIVENEMRGENDNEDEDSDDELGGLESIMLKDIEVKEKKKEQDKNQLNEKASFDERINQLKMNQHHQINLKPKFREVI</sequence>
<comment type="caution">
    <text evidence="1">The sequence shown here is derived from an EMBL/GenBank/DDBJ whole genome shotgun (WGS) entry which is preliminary data.</text>
</comment>
<protein>
    <submittedName>
        <fullName evidence="1">Uncharacterized protein</fullName>
    </submittedName>
</protein>
<reference evidence="1 2" key="1">
    <citation type="submission" date="2019-03" db="EMBL/GenBank/DDBJ databases">
        <title>Single cell metagenomics reveals metabolic interactions within the superorganism composed of flagellate Streblomastix strix and complex community of Bacteroidetes bacteria on its surface.</title>
        <authorList>
            <person name="Treitli S.C."/>
            <person name="Kolisko M."/>
            <person name="Husnik F."/>
            <person name="Keeling P."/>
            <person name="Hampl V."/>
        </authorList>
    </citation>
    <scope>NUCLEOTIDE SEQUENCE [LARGE SCALE GENOMIC DNA]</scope>
    <source>
        <strain evidence="1">ST1C</strain>
    </source>
</reference>
<dbReference type="EMBL" id="SNRW01001026">
    <property type="protein sequence ID" value="KAA6398137.1"/>
    <property type="molecule type" value="Genomic_DNA"/>
</dbReference>
<dbReference type="Proteomes" id="UP000324800">
    <property type="component" value="Unassembled WGS sequence"/>
</dbReference>
<gene>
    <name evidence="1" type="ORF">EZS28_006338</name>
</gene>
<name>A0A5J4WSL3_9EUKA</name>